<evidence type="ECO:0000313" key="3">
    <source>
        <dbReference type="Proteomes" id="UP000838412"/>
    </source>
</evidence>
<protein>
    <submittedName>
        <fullName evidence="2">Hypp7627 protein</fullName>
    </submittedName>
</protein>
<feature type="compositionally biased region" description="Basic and acidic residues" evidence="1">
    <location>
        <begin position="109"/>
        <end position="121"/>
    </location>
</feature>
<reference evidence="2" key="1">
    <citation type="submission" date="2022-01" db="EMBL/GenBank/DDBJ databases">
        <authorList>
            <person name="Braso-Vives M."/>
        </authorList>
    </citation>
    <scope>NUCLEOTIDE SEQUENCE</scope>
</reference>
<dbReference type="PANTHER" id="PTHR31424">
    <property type="entry name" value="PROTEIN CBG23806"/>
    <property type="match status" value="1"/>
</dbReference>
<keyword evidence="3" id="KW-1185">Reference proteome</keyword>
<proteinExistence type="predicted"/>
<feature type="region of interest" description="Disordered" evidence="1">
    <location>
        <begin position="104"/>
        <end position="151"/>
    </location>
</feature>
<dbReference type="EMBL" id="OV696700">
    <property type="protein sequence ID" value="CAH1245991.1"/>
    <property type="molecule type" value="Genomic_DNA"/>
</dbReference>
<organism evidence="2 3">
    <name type="scientific">Branchiostoma lanceolatum</name>
    <name type="common">Common lancelet</name>
    <name type="synonym">Amphioxus lanceolatum</name>
    <dbReference type="NCBI Taxonomy" id="7740"/>
    <lineage>
        <taxon>Eukaryota</taxon>
        <taxon>Metazoa</taxon>
        <taxon>Chordata</taxon>
        <taxon>Cephalochordata</taxon>
        <taxon>Leptocardii</taxon>
        <taxon>Amphioxiformes</taxon>
        <taxon>Branchiostomatidae</taxon>
        <taxon>Branchiostoma</taxon>
    </lineage>
</organism>
<name>A0A8K0ECI3_BRALA</name>
<dbReference type="Proteomes" id="UP000838412">
    <property type="component" value="Chromosome 15"/>
</dbReference>
<accession>A0A8K0ECI3</accession>
<evidence type="ECO:0000313" key="2">
    <source>
        <dbReference type="EMBL" id="CAH1245991.1"/>
    </source>
</evidence>
<sequence>MDQSGRQHVFKLGVEALNKASPNSSANITIICCFAAKDSQVNLATGTAHINADIKSLAGRKWKAPDGRKCSLRLFSTSDYSPLCQWFGISVRFESTRTFLSLHPSSRSTQEERISNKKVNDGDIGTQDNVTNGSMELNMTPVEMKKDVQKR</sequence>
<evidence type="ECO:0000256" key="1">
    <source>
        <dbReference type="SAM" id="MobiDB-lite"/>
    </source>
</evidence>
<feature type="compositionally biased region" description="Polar residues" evidence="1">
    <location>
        <begin position="126"/>
        <end position="137"/>
    </location>
</feature>
<dbReference type="AlphaFoldDB" id="A0A8K0ECI3"/>
<dbReference type="PANTHER" id="PTHR31424:SF6">
    <property type="match status" value="1"/>
</dbReference>
<gene>
    <name evidence="2" type="primary">Hypp7627</name>
    <name evidence="2" type="ORF">BLAG_LOCUS8161</name>
</gene>